<evidence type="ECO:0000256" key="2">
    <source>
        <dbReference type="ARBA" id="ARBA00022450"/>
    </source>
</evidence>
<dbReference type="InterPro" id="IPR036291">
    <property type="entry name" value="NAD(P)-bd_dom_sf"/>
</dbReference>
<feature type="region of interest" description="C-terminal hotdog fold" evidence="14">
    <location>
        <begin position="4132"/>
        <end position="4265"/>
    </location>
</feature>
<dbReference type="SMART" id="SM01294">
    <property type="entry name" value="PKS_PP_betabranch"/>
    <property type="match status" value="3"/>
</dbReference>
<dbReference type="SMART" id="SM00827">
    <property type="entry name" value="PKS_AT"/>
    <property type="match status" value="3"/>
</dbReference>
<keyword evidence="2" id="KW-0596">Phosphopantetheine</keyword>
<dbReference type="InterPro" id="IPR016035">
    <property type="entry name" value="Acyl_Trfase/lysoPLipase"/>
</dbReference>
<evidence type="ECO:0000256" key="16">
    <source>
        <dbReference type="SAM" id="MobiDB-lite"/>
    </source>
</evidence>
<dbReference type="InterPro" id="IPR036736">
    <property type="entry name" value="ACP-like_sf"/>
</dbReference>
<dbReference type="SMART" id="SM00826">
    <property type="entry name" value="PKS_DH"/>
    <property type="match status" value="2"/>
</dbReference>
<dbReference type="InterPro" id="IPR042104">
    <property type="entry name" value="PKS_dehydratase_sf"/>
</dbReference>
<dbReference type="InterPro" id="IPR014043">
    <property type="entry name" value="Acyl_transferase_dom"/>
</dbReference>
<evidence type="ECO:0000256" key="9">
    <source>
        <dbReference type="ARBA" id="ARBA00052442"/>
    </source>
</evidence>
<dbReference type="InterPro" id="IPR014031">
    <property type="entry name" value="Ketoacyl_synth_C"/>
</dbReference>
<feature type="region of interest" description="Disordered" evidence="16">
    <location>
        <begin position="2415"/>
        <end position="2437"/>
    </location>
</feature>
<protein>
    <recommendedName>
        <fullName evidence="13">6-deoxyerythronolide-B synthase</fullName>
        <ecNumber evidence="13">2.3.1.94</ecNumber>
    </recommendedName>
</protein>
<keyword evidence="15" id="KW-0175">Coiled coil</keyword>
<evidence type="ECO:0000259" key="17">
    <source>
        <dbReference type="PROSITE" id="PS50075"/>
    </source>
</evidence>
<dbReference type="InterPro" id="IPR009081">
    <property type="entry name" value="PP-bd_ACP"/>
</dbReference>
<dbReference type="FunFam" id="3.40.366.10:FF:000002">
    <property type="entry name" value="Probable polyketide synthase 2"/>
    <property type="match status" value="2"/>
</dbReference>
<dbReference type="Pfam" id="PF00698">
    <property type="entry name" value="Acyl_transf_1"/>
    <property type="match status" value="3"/>
</dbReference>
<name>A0A4V3FT36_9PSEU</name>
<evidence type="ECO:0000256" key="12">
    <source>
        <dbReference type="ARBA" id="ARBA00063272"/>
    </source>
</evidence>
<keyword evidence="3" id="KW-0597">Phosphoprotein</keyword>
<keyword evidence="7" id="KW-0511">Multifunctional enzyme</keyword>
<accession>A0A4V3FT36</accession>
<dbReference type="PANTHER" id="PTHR43775:SF51">
    <property type="entry name" value="INACTIVE PHENOLPHTHIOCEROL SYNTHESIS POLYKETIDE SYNTHASE TYPE I PKS1-RELATED"/>
    <property type="match status" value="1"/>
</dbReference>
<evidence type="ECO:0000259" key="19">
    <source>
        <dbReference type="PROSITE" id="PS52019"/>
    </source>
</evidence>
<proteinExistence type="predicted"/>
<feature type="region of interest" description="N-terminal hotdog fold" evidence="14">
    <location>
        <begin position="4001"/>
        <end position="4120"/>
    </location>
</feature>
<feature type="domain" description="Ketosynthase family 3 (KS3)" evidence="18">
    <location>
        <begin position="33"/>
        <end position="457"/>
    </location>
</feature>
<evidence type="ECO:0000256" key="1">
    <source>
        <dbReference type="ARBA" id="ARBA00001957"/>
    </source>
</evidence>
<dbReference type="GO" id="GO:0033068">
    <property type="term" value="P:macrolide biosynthetic process"/>
    <property type="evidence" value="ECO:0007669"/>
    <property type="project" value="UniProtKB-ARBA"/>
</dbReference>
<dbReference type="CDD" id="cd08956">
    <property type="entry name" value="KR_3_FAS_SDR_x"/>
    <property type="match status" value="2"/>
</dbReference>
<feature type="active site" description="Proton acceptor; for dehydratase activity" evidence="14">
    <location>
        <position position="2356"/>
    </location>
</feature>
<evidence type="ECO:0000256" key="7">
    <source>
        <dbReference type="ARBA" id="ARBA00023268"/>
    </source>
</evidence>
<dbReference type="InterPro" id="IPR057326">
    <property type="entry name" value="KR_dom"/>
</dbReference>
<comment type="caution">
    <text evidence="20">The sequence shown here is derived from an EMBL/GenBank/DDBJ whole genome shotgun (WGS) entry which is preliminary data.</text>
</comment>
<dbReference type="GO" id="GO:0047879">
    <property type="term" value="F:erythronolide synthase activity"/>
    <property type="evidence" value="ECO:0007669"/>
    <property type="project" value="UniProtKB-EC"/>
</dbReference>
<gene>
    <name evidence="20" type="ORF">CLV71_107111</name>
</gene>
<dbReference type="Pfam" id="PF08990">
    <property type="entry name" value="Docking"/>
    <property type="match status" value="1"/>
</dbReference>
<evidence type="ECO:0000256" key="14">
    <source>
        <dbReference type="PROSITE-ProRule" id="PRU01363"/>
    </source>
</evidence>
<dbReference type="GO" id="GO:0006633">
    <property type="term" value="P:fatty acid biosynthetic process"/>
    <property type="evidence" value="ECO:0007669"/>
    <property type="project" value="InterPro"/>
</dbReference>
<dbReference type="Pfam" id="PF08659">
    <property type="entry name" value="KR"/>
    <property type="match status" value="3"/>
</dbReference>
<dbReference type="PROSITE" id="PS00012">
    <property type="entry name" value="PHOSPHOPANTETHEINE"/>
    <property type="match status" value="3"/>
</dbReference>
<evidence type="ECO:0000256" key="8">
    <source>
        <dbReference type="ARBA" id="ARBA00023315"/>
    </source>
</evidence>
<keyword evidence="8" id="KW-0012">Acyltransferase</keyword>
<dbReference type="Gene3D" id="3.40.50.720">
    <property type="entry name" value="NAD(P)-binding Rossmann-like Domain"/>
    <property type="match status" value="3"/>
</dbReference>
<dbReference type="InterPro" id="IPR015083">
    <property type="entry name" value="NorB/c/GfsB-D-like_docking"/>
</dbReference>
<dbReference type="InterPro" id="IPR020841">
    <property type="entry name" value="PKS_Beta-ketoAc_synthase_dom"/>
</dbReference>
<dbReference type="Pfam" id="PF14765">
    <property type="entry name" value="PS-DH"/>
    <property type="match status" value="2"/>
</dbReference>
<dbReference type="FunFam" id="3.40.47.10:FF:000019">
    <property type="entry name" value="Polyketide synthase type I"/>
    <property type="match status" value="3"/>
</dbReference>
<dbReference type="Pfam" id="PF16197">
    <property type="entry name" value="KAsynt_C_assoc"/>
    <property type="match status" value="2"/>
</dbReference>
<dbReference type="PROSITE" id="PS52019">
    <property type="entry name" value="PKS_MFAS_DH"/>
    <property type="match status" value="2"/>
</dbReference>
<dbReference type="Gene3D" id="1.10.1200.10">
    <property type="entry name" value="ACP-like"/>
    <property type="match status" value="3"/>
</dbReference>
<dbReference type="InterPro" id="IPR032821">
    <property type="entry name" value="PKS_assoc"/>
</dbReference>
<dbReference type="Pfam" id="PF02801">
    <property type="entry name" value="Ketoacyl-synt_C"/>
    <property type="match status" value="3"/>
</dbReference>
<dbReference type="InterPro" id="IPR016036">
    <property type="entry name" value="Malonyl_transacylase_ACP-bd"/>
</dbReference>
<dbReference type="PROSITE" id="PS52004">
    <property type="entry name" value="KS3_2"/>
    <property type="match status" value="3"/>
</dbReference>
<dbReference type="Gene3D" id="3.40.47.10">
    <property type="match status" value="3"/>
</dbReference>
<feature type="active site" description="Proton donor; for dehydratase activity" evidence="14">
    <location>
        <position position="2514"/>
    </location>
</feature>
<organism evidence="20 21">
    <name type="scientific">Actinophytocola oryzae</name>
    <dbReference type="NCBI Taxonomy" id="502181"/>
    <lineage>
        <taxon>Bacteria</taxon>
        <taxon>Bacillati</taxon>
        <taxon>Actinomycetota</taxon>
        <taxon>Actinomycetes</taxon>
        <taxon>Pseudonocardiales</taxon>
        <taxon>Pseudonocardiaceae</taxon>
    </lineage>
</organism>
<dbReference type="CDD" id="cd08952">
    <property type="entry name" value="KR_1_SDR_x"/>
    <property type="match status" value="1"/>
</dbReference>
<feature type="coiled-coil region" evidence="15">
    <location>
        <begin position="4"/>
        <end position="31"/>
    </location>
</feature>
<dbReference type="Pfam" id="PF00109">
    <property type="entry name" value="ketoacyl-synt"/>
    <property type="match status" value="3"/>
</dbReference>
<evidence type="ECO:0000256" key="13">
    <source>
        <dbReference type="ARBA" id="ARBA00066981"/>
    </source>
</evidence>
<dbReference type="InterPro" id="IPR049552">
    <property type="entry name" value="PKS_DH_N"/>
</dbReference>
<evidence type="ECO:0000259" key="18">
    <source>
        <dbReference type="PROSITE" id="PS52004"/>
    </source>
</evidence>
<dbReference type="EMBL" id="SOCP01000007">
    <property type="protein sequence ID" value="TDV49771.1"/>
    <property type="molecule type" value="Genomic_DNA"/>
</dbReference>
<dbReference type="EC" id="2.3.1.94" evidence="13"/>
<dbReference type="InterPro" id="IPR006162">
    <property type="entry name" value="Ppantetheine_attach_site"/>
</dbReference>
<feature type="active site" description="Proton donor; for dehydratase activity" evidence="14">
    <location>
        <position position="4190"/>
    </location>
</feature>
<dbReference type="CDD" id="cd00833">
    <property type="entry name" value="PKS"/>
    <property type="match status" value="3"/>
</dbReference>
<evidence type="ECO:0000256" key="15">
    <source>
        <dbReference type="SAM" id="Coils"/>
    </source>
</evidence>
<dbReference type="SUPFAM" id="SSF55048">
    <property type="entry name" value="Probable ACP-binding domain of malonyl-CoA ACP transacylase"/>
    <property type="match status" value="3"/>
</dbReference>
<evidence type="ECO:0000256" key="11">
    <source>
        <dbReference type="ARBA" id="ARBA00060622"/>
    </source>
</evidence>
<keyword evidence="6" id="KW-0045">Antibiotic biosynthesis</keyword>
<dbReference type="InterPro" id="IPR020806">
    <property type="entry name" value="PKS_PP-bd"/>
</dbReference>
<dbReference type="SMART" id="SM00825">
    <property type="entry name" value="PKS_KS"/>
    <property type="match status" value="3"/>
</dbReference>
<dbReference type="InterPro" id="IPR013968">
    <property type="entry name" value="PKS_KR"/>
</dbReference>
<dbReference type="Gene3D" id="3.30.70.3290">
    <property type="match status" value="3"/>
</dbReference>
<dbReference type="SUPFAM" id="SSF51735">
    <property type="entry name" value="NAD(P)-binding Rossmann-fold domains"/>
    <property type="match status" value="6"/>
</dbReference>
<feature type="domain" description="Carrier" evidence="17">
    <location>
        <begin position="3040"/>
        <end position="3115"/>
    </location>
</feature>
<feature type="active site" description="Proton acceptor; for dehydratase activity" evidence="14">
    <location>
        <position position="4033"/>
    </location>
</feature>
<reference evidence="20 21" key="1">
    <citation type="submission" date="2019-03" db="EMBL/GenBank/DDBJ databases">
        <title>Genomic Encyclopedia of Archaeal and Bacterial Type Strains, Phase II (KMG-II): from individual species to whole genera.</title>
        <authorList>
            <person name="Goeker M."/>
        </authorList>
    </citation>
    <scope>NUCLEOTIDE SEQUENCE [LARGE SCALE GENOMIC DNA]</scope>
    <source>
        <strain evidence="20 21">DSM 45499</strain>
    </source>
</reference>
<feature type="domain" description="Ketosynthase family 3 (KS3)" evidence="18">
    <location>
        <begin position="3133"/>
        <end position="3557"/>
    </location>
</feature>
<feature type="domain" description="PKS/mFAS DH" evidence="19">
    <location>
        <begin position="4001"/>
        <end position="4265"/>
    </location>
</feature>
<feature type="domain" description="PKS/mFAS DH" evidence="19">
    <location>
        <begin position="2324"/>
        <end position="2588"/>
    </location>
</feature>
<keyword evidence="21" id="KW-1185">Reference proteome</keyword>
<evidence type="ECO:0000256" key="3">
    <source>
        <dbReference type="ARBA" id="ARBA00022553"/>
    </source>
</evidence>
<dbReference type="Gene3D" id="3.10.129.110">
    <property type="entry name" value="Polyketide synthase dehydratase"/>
    <property type="match status" value="2"/>
</dbReference>
<dbReference type="PROSITE" id="PS50075">
    <property type="entry name" value="CARRIER"/>
    <property type="match status" value="3"/>
</dbReference>
<evidence type="ECO:0000256" key="10">
    <source>
        <dbReference type="ARBA" id="ARBA00060158"/>
    </source>
</evidence>
<feature type="domain" description="Carrier" evidence="17">
    <location>
        <begin position="1371"/>
        <end position="1446"/>
    </location>
</feature>
<comment type="function">
    <text evidence="10">Involved in the biosynthesis of antibiotic erythromycin via the biosynthesis of its aglycone precursor, 6-deoxyerythronolide B (6-dEB).</text>
</comment>
<dbReference type="Gene3D" id="3.40.366.10">
    <property type="entry name" value="Malonyl-Coenzyme A Acyl Carrier Protein, domain 2"/>
    <property type="match status" value="3"/>
</dbReference>
<dbReference type="InterPro" id="IPR016039">
    <property type="entry name" value="Thiolase-like"/>
</dbReference>
<dbReference type="SUPFAM" id="SSF47336">
    <property type="entry name" value="ACP-like"/>
    <property type="match status" value="3"/>
</dbReference>
<dbReference type="Pfam" id="PF21089">
    <property type="entry name" value="PKS_DH_N"/>
    <property type="match status" value="2"/>
</dbReference>
<dbReference type="GO" id="GO:0031177">
    <property type="term" value="F:phosphopantetheine binding"/>
    <property type="evidence" value="ECO:0007669"/>
    <property type="project" value="InterPro"/>
</dbReference>
<evidence type="ECO:0000313" key="20">
    <source>
        <dbReference type="EMBL" id="TDV49771.1"/>
    </source>
</evidence>
<evidence type="ECO:0000256" key="6">
    <source>
        <dbReference type="ARBA" id="ARBA00023194"/>
    </source>
</evidence>
<dbReference type="SMART" id="SM00822">
    <property type="entry name" value="PKS_KR"/>
    <property type="match status" value="3"/>
</dbReference>
<evidence type="ECO:0000256" key="5">
    <source>
        <dbReference type="ARBA" id="ARBA00022737"/>
    </source>
</evidence>
<feature type="domain" description="Carrier" evidence="17">
    <location>
        <begin position="4701"/>
        <end position="4776"/>
    </location>
</feature>
<dbReference type="SMART" id="SM00823">
    <property type="entry name" value="PKS_PP"/>
    <property type="match status" value="3"/>
</dbReference>
<dbReference type="InterPro" id="IPR049900">
    <property type="entry name" value="PKS_mFAS_DH"/>
</dbReference>
<comment type="subunit">
    <text evidence="12">Homodimer. Erythronolide synthase is composed of EryAI, EryAII and EryAIII multimodular (2 modules) polypeptides each coding for a functional synthase subunit which participates in 2 of the six FAS-like elongation steps required for formation of the polyketide. Module 1, 2, 3, 4, 5, and 6 participating in biosynthesis steps 1, 2, 3, 4, 5, and 6, respectively.</text>
</comment>
<dbReference type="PROSITE" id="PS00606">
    <property type="entry name" value="KS3_1"/>
    <property type="match status" value="3"/>
</dbReference>
<dbReference type="SUPFAM" id="SSF53901">
    <property type="entry name" value="Thiolase-like"/>
    <property type="match status" value="3"/>
</dbReference>
<dbReference type="GO" id="GO:0004315">
    <property type="term" value="F:3-oxoacyl-[acyl-carrier-protein] synthase activity"/>
    <property type="evidence" value="ECO:0007669"/>
    <property type="project" value="InterPro"/>
</dbReference>
<dbReference type="GO" id="GO:0004312">
    <property type="term" value="F:fatty acid synthase activity"/>
    <property type="evidence" value="ECO:0007669"/>
    <property type="project" value="TreeGrafter"/>
</dbReference>
<evidence type="ECO:0000256" key="4">
    <source>
        <dbReference type="ARBA" id="ARBA00022679"/>
    </source>
</evidence>
<dbReference type="Pfam" id="PF22953">
    <property type="entry name" value="SpnB_Rossmann"/>
    <property type="match status" value="2"/>
</dbReference>
<dbReference type="Pfam" id="PF00550">
    <property type="entry name" value="PP-binding"/>
    <property type="match status" value="3"/>
</dbReference>
<dbReference type="Pfam" id="PF22621">
    <property type="entry name" value="CurL-like_PKS_C"/>
    <property type="match status" value="1"/>
</dbReference>
<feature type="domain" description="Ketosynthase family 3 (KS3)" evidence="18">
    <location>
        <begin position="1464"/>
        <end position="1886"/>
    </location>
</feature>
<dbReference type="InterPro" id="IPR014030">
    <property type="entry name" value="Ketoacyl_synth_N"/>
</dbReference>
<dbReference type="InterPro" id="IPR018201">
    <property type="entry name" value="Ketoacyl_synth_AS"/>
</dbReference>
<dbReference type="SUPFAM" id="SSF52151">
    <property type="entry name" value="FabD/lysophospholipase-like"/>
    <property type="match status" value="3"/>
</dbReference>
<evidence type="ECO:0000313" key="21">
    <source>
        <dbReference type="Proteomes" id="UP000294927"/>
    </source>
</evidence>
<keyword evidence="4 20" id="KW-0808">Transferase</keyword>
<dbReference type="InterPro" id="IPR020807">
    <property type="entry name" value="PKS_DH"/>
</dbReference>
<dbReference type="InterPro" id="IPR050091">
    <property type="entry name" value="PKS_NRPS_Biosynth_Enz"/>
</dbReference>
<keyword evidence="5" id="KW-0677">Repeat</keyword>
<feature type="region of interest" description="N-terminal hotdog fold" evidence="14">
    <location>
        <begin position="2324"/>
        <end position="2444"/>
    </location>
</feature>
<comment type="pathway">
    <text evidence="11">Antibiotic biosynthesis; erythromycin biosynthesis.</text>
</comment>
<feature type="region of interest" description="C-terminal hotdog fold" evidence="14">
    <location>
        <begin position="2456"/>
        <end position="2588"/>
    </location>
</feature>
<comment type="catalytic activity">
    <reaction evidence="9">
        <text>6 (S)-methylmalonyl-CoA + propanoyl-CoA + 6 NADPH + 12 H(+) = 6-deoxyerythronolide B + 6 CO2 + 6 NADP(+) + 7 CoA + H2O</text>
        <dbReference type="Rhea" id="RHEA:23068"/>
        <dbReference type="ChEBI" id="CHEBI:15377"/>
        <dbReference type="ChEBI" id="CHEBI:15378"/>
        <dbReference type="ChEBI" id="CHEBI:16089"/>
        <dbReference type="ChEBI" id="CHEBI:16526"/>
        <dbReference type="ChEBI" id="CHEBI:57287"/>
        <dbReference type="ChEBI" id="CHEBI:57327"/>
        <dbReference type="ChEBI" id="CHEBI:57392"/>
        <dbReference type="ChEBI" id="CHEBI:57783"/>
        <dbReference type="ChEBI" id="CHEBI:58349"/>
        <dbReference type="EC" id="2.3.1.94"/>
    </reaction>
</comment>
<dbReference type="FunFam" id="1.10.1200.10:FF:000007">
    <property type="entry name" value="Probable polyketide synthase pks17"/>
    <property type="match status" value="3"/>
</dbReference>
<dbReference type="PANTHER" id="PTHR43775">
    <property type="entry name" value="FATTY ACID SYNTHASE"/>
    <property type="match status" value="1"/>
</dbReference>
<dbReference type="InterPro" id="IPR049551">
    <property type="entry name" value="PKS_DH_C"/>
</dbReference>
<dbReference type="Proteomes" id="UP000294927">
    <property type="component" value="Unassembled WGS sequence"/>
</dbReference>
<comment type="cofactor">
    <cofactor evidence="1">
        <name>pantetheine 4'-phosphate</name>
        <dbReference type="ChEBI" id="CHEBI:47942"/>
    </cofactor>
</comment>
<sequence>MTSAHKLVEALRAALRDADRLRRENRDLAARQREPIAIVGMGCRLPGGVGSPDELWDLVRSGRDAIGPFPADRGWDLAGLYDPDPDHPGTTYTREGGFLDDAAGFDAGFFGVPPREALAMDPQQRLLLEVSWEALEHAGIPPAGLAGSPTGVFAGVMYHDYVDDVGIVPDGLEGYIGNGKAGSVVSGRVAYELGLEGPAVSVDTACSSSLVAIHLACGALRAGECSLALAGGVTVMATPRVFVSFSRQRGLAPDGRCKSFADGADGAGFSEGAGVLVLRRLSDAVAAGDRVLAVIRGSAVNQDGASNGFTAPNGQAQRRVIAEALANSGLAARDVDTVEAHGTGTALGDPVEAQALLAAYGQDRAEPLWLGSVKSNIGHTQASAGVTGVIKTVLALRHGVLSPTLHVDEPSRHVDWTRGSVRLLTEARPWPGGDRPRRAGVSSFGVSGTNAHLILEQAPGPVAEDGGPDAGPGLWVLSGHSDAAVRAQAERLGAWLATRPGPRVQDVGRSLARNRTHFPHRAVVLGRDRAELLAGLADPDTAQRGVAGTDARPVFVFPGQGSQWVGMAVDLMDGSPAFAARMRECEEALAPFVDWSLSAELRAGTDLDRVDVVQPVLWAVMVSLAGLWQSYGVTPAAVIGHSQGEIAAACVAGALSISDSARVVAIRGQALRELSGLGGMVSVPLPENEVAHRIEAYAGAVGVAAVNGPESVVVSGDADALAELLAELRTSGVDARRVNVDYAAHSVHVERIRDTLATGLTGIDPRQARVPFYSTVTGERVDTSGLDAGYWYDNLRRTVRFDAATRSVLAAGHRTLLEVSPHPVLALGMQQTMDSTDTRATLLATLRRGDGGPDRFLTCLAQAHIAGVDLDWAAVFPSDARTVELPTYAFQHERFWLPRARHTPDTSQWRYREEWRPLPSSAAALSGHWLVVTPAGSVDPWVDDRIAELAARGADITRVAATDRTTIAARARDVTGVLSFLWLDERPLASTVASLALLAALGDADLDAPLWTVTRGAVGAGAPLHSPAQAMAWGLGRVAALEHPDCWGGMVDLPAVVDEPVAARFAAVLAGAGTEDQVAVRDTGVYGRRLARAPEAPATSWRPAGTVLVTGGTGALGGHVARWLADHGAEHLLLLSRRGPAAPGAAELAADLAERGARVDVVACDVADRAALAEVLARHPPDAVVHTAGTLDDGVLAALTPERVEAVLRPKVAGAWHLHELTRDRDLSAFVLFSSMASAVGSAGQGAYAAANAYLDGLAEFRRGRGLPAVSVAWGVWAGDGLAVGASTALARRGVVPMRPEAAVAAMATAAAGTDPTVVLADVRWDRFVPDFVSARPGTLLSELAETTAPRADTARLADRLAALPGAERLDLVLGLVRSTAAAVLGFAGTEDIEPSQAFRETGFDSLTAVRLRNRLVALTDLRLPTTLVFDHPTPAALARHLLAELTGVAEHVAPVAAAVVPTDDPVAIVGMGCRFPGGVNSPDDLWDLVVSGGDAVGEFPADRGWDLENLFHTDPDHPGTSYAREGGFLADAAAFDPEFFRISPREALAMDPQQRLLLEVTWEALERAGIDPHSLAGGATGVFTGVSRQDYGSVADAEPETEGYLLTGNAASVVSGRVSYVLGLEGPAVSVDTACSSSLVALHLAAQALRNGECSLALAGGVTVMTNPDVFVLFSRQRGLAVDGRCKAFSAAADGTGWGEGAGVVVLERLSDARRNGHRVLAVVRGSAVNQDGASNGLSAPSGSAQERVIRQALANAGLSTRDVDAVEGHGTGTALGDPIEARALQATYGQDRAEPLWLGSVKSNIGHTQAAAGVAGVIKSVLALRHGVLPPTLHVDEPTPHVDWDAGAVRLLTGRSWSVAGRPRRIGVSSFGVSGTNAHAVLEAGPAEEPAASAGDGPSVWVLSGRTPRAVRDQAHRLSEFVAARPELTARDVAYTLAVTRGHFPHRTAVVGGGREELLAALRACGDVTVGSGGAVAFLFSGQGSQRPGMGRELYTAFPVFAAAFDEVCAAFDGVLGESLKDVVFGDGELLDRTLFTQAGLFAFEVALYRQVTAWGLRPDYLAGHSVGELTAAHVAGVFTLADACALVAARGRAMGELPADGAMVAVQASEAEVLPMVADRVSLAAVNGPDSVVVSGDADAVEEIAAWWRDKGRRTKRLRVGAAFHSPHLDGLLDDFRSTVAGVRRTPPAIPVLSNVTGDLATADQLCSVDYWVEHARATVRFADDVTRLLAEGVTTFVELGPDGVLTAMATACAGGVDILGVPTSRATAPEPTTLLSALARAHTAGVPVDWAAVLAGGRQVDLPTYAFQHECYWRTPGTEHPLVTSVVELAGDQGAVLSGRLSPRTHPWLADHAVMGAVLFPATGFVELAWQAGRRFGCTRVEELTVEAPLVLPGDGTVEIQVRIGPATGHRRPVTVHSRRDNGSWTQHGSGAVGEHDAGVHVEWTAWPPSGAEPLDTTGFYASLAEQGFDYGPVFQGLRAAWRLGPDVFAEVALPDERAADFGLHPALLDAALQAGTLRGDRGEYLPFAWNGVTLDAVGATALRVRISPRGPGAIAVVMTDTANRRVAAVESLLFRPISPELTRTTGPVRDSLFGVDWVPIADPTGVDATGWTVVGSEGYATVAELTRALAEGTEVAGTVVVPADRLDRDHAVGEALDLLRSWLAAPRTADARLVLVTRNAITAEGESPDLALAPVWGLVRSAQSEHPGRFVLVDVDDPTASVAAAAATGEAQVAVRAGRLLVPRLTPATPGDGRLALHPSGTVLVTGGLGVLGAAVARHLVSAYGVRNLVLAGRRGLGAPGAAELAAELTERGVSVEVVACDVRDRAAVAGVVAAVPESRPLVAVVHAAGVVDDGLVESLTRQRLADVLGPKVLGAWHLHELTRDLSLSAFVLFSSVAGTTGAPGQASYAAANAWLDALALHRRAVGLPALSLAWGPWDRESGLTASLRDTDRARFRRAGLTGLRTDRALALFDAAFAAGRAVVHPVELNRSGWDEVPPILRGVVRTRPRQASADDGAASLRERLAAMPAAEQERHLTGVVREQVARVLGHVTVDRVDVRQGLLESGFDSLTALELRNQLIRLTGARLPATLVFDHPTVTALARFLRAELTGAPAAPVPTPVSARDVDEPIAIVGMGCRYPGGVASPEDLWQLVVSGGDAIGPFPADRGWDLDGLYDPDPDRTGKTYVRLGGFLADAAGFDAEFFGISPREALAMDPQQRQLLEVCWETLEHAGVDPTSLRGSGTGVFAGVMYHDYLDAVGVVPAELEGYVGNGNAGSVVSGRVAYALGLVGPAVSVDTACSSSLVAVHLAAQSLRSGECSLALAGGVTVMATPGPFVGFSRQRGLAVDGRCKSFSAAADGTAWSEGVGVLALERLSDARRGGRRVLAVLRGSAVNQDGASSTLSAPNGPSQQRVIRQALATAGLDPSDVDAVEAHGTGTSLGDPVEAQALSAVYGRNRSASLWLGSVKSNIGHTQAAAGVAGVIKMVMALRHELLPPTLHMDEPTPHVDWASGAVELLASPVPWPASGRPRRFGVSSFGVSGTNAHVVIEQGPAVDEPVPAAGPTVWVVSGRSEQALRAQAQRLMSFVDGGADVHAVAATLATGRTHFPHRAAVVADDRDDVVAGLAEVASGSPGVLRGVAGADRPVFVFPGQGSQWVGMAVELLDVYPVFAAWMDECARALAPHVDWSLLGVVCGGGVLDRVEVVQPVLWAVMVSLAGLWRSFGVEPAAVVGHSQGEVAAAVVAGGLSLEDGARVVALRSRAVVGLSGAMVSVPLSEREVGEWLTGDLAVAAVNGPRSVVVSGAADAVAELLVRLRSAGVDARRIAVDYAAHSSQVDQIRDELLASLAEIRPRPADVPFVSTVTGGVVDTSALDARYWFENLREPVRFAEAVRVLLADGHRTLLEVSPHPVLSLGMQQTLDEAGVSGTLLATLRRDDGGQRRMLNALAQAHVAGVELDWNAVFRDEMARVELPTYAFQHERYWLTRRTSAEAWHPFLDTAVDLADENVTVLTGRLSSATHPWLADHTVRGVPVLPGTAFVELACQAANHVGCDRLDELTLEAPLALDGTVELQVRIGPDRDGGRELSVHARHVDDDRWVRHATGTLTGGAATTFEDHPQWPPGGAEPVSVEELYDSLADGGLDYGPAFQGVQACWRHGDDLYAEIERPDVPTGQFAVHPAHLDAALHAVVLHRPKQDAPLPFVWSGVTFGVRGASTLRARISPADTGGVALLVTDEANRLVLSADSLVFRTATADQLAGRRGNQLSRVDWVPVEEGTPGPLTLRTEVADLVATEAGVAVSTDALPGGLTAALSLLQTWLGSSQGDEQLTLVTRGAVALDGESPDLGWAPLWGLVRSAQAEHPGRFVLVDTDDDSAATVARAVSSGEPAVMVRDGRLLAPRLTPVTTPARGGAPFDPSGTVLVTGGVGALGAAVARHLVTTHGVRNLVLTSRRGPAAPGAVELAAELAERGVSVEIVACDVRDRAAVAGVVRAVPPSRPLVAVVHAAGVLDDGVVESLTGERLDVVSAPKVLGAWHLHESTRDLPLSAFVLFSSAAGTLGAPGQGNYAAANAGLDALAQHRHALGLPALSVAWGRWAQDSAMTGELRDADRARMRRAGLAPLSTEDALAMLDAALTTPHPVVVAARVDRAELRDLAHEVPPLLRGFVRGRAGNRDATGLPDLGRLAAMSEEDRETALRELVREQVAAVLGHSDAAAVHATRAFSEIGFDSLASVELRNRLAARTGLRLPATLVFDHPNPVAAAAFLAVELRRTTALPVGDPLVRLTELQALLDSTTEPAVLHDVTRRLADMLSGCRDRLDGQPGRGGPETFRTASDDELFAFIDQRPEPSGGRGV</sequence>
<dbReference type="InterPro" id="IPR055123">
    <property type="entry name" value="SpnB-like_Rossmann"/>
</dbReference>
<dbReference type="InterPro" id="IPR001227">
    <property type="entry name" value="Ac_transferase_dom_sf"/>
</dbReference>
<dbReference type="OrthoDB" id="9778690at2"/>